<accession>A0A7W9PLU0</accession>
<reference evidence="1 2" key="1">
    <citation type="submission" date="2020-08" db="EMBL/GenBank/DDBJ databases">
        <title>Sequencing the genomes of 1000 actinobacteria strains.</title>
        <authorList>
            <person name="Klenk H.-P."/>
        </authorList>
    </citation>
    <scope>NUCLEOTIDE SEQUENCE [LARGE SCALE GENOMIC DNA]</scope>
    <source>
        <strain evidence="1 2">DSM 43582</strain>
    </source>
</reference>
<dbReference type="EMBL" id="JACHIT010000002">
    <property type="protein sequence ID" value="MBB5918441.1"/>
    <property type="molecule type" value="Genomic_DNA"/>
</dbReference>
<proteinExistence type="predicted"/>
<keyword evidence="2" id="KW-1185">Reference proteome</keyword>
<protein>
    <submittedName>
        <fullName evidence="1">Uncharacterized protein</fullName>
    </submittedName>
</protein>
<dbReference type="RefSeq" id="WP_246829672.1">
    <property type="nucleotide sequence ID" value="NZ_JACHIT010000002.1"/>
</dbReference>
<dbReference type="Proteomes" id="UP000540412">
    <property type="component" value="Unassembled WGS sequence"/>
</dbReference>
<name>A0A7W9PLU0_9NOCA</name>
<evidence type="ECO:0000313" key="2">
    <source>
        <dbReference type="Proteomes" id="UP000540412"/>
    </source>
</evidence>
<dbReference type="AlphaFoldDB" id="A0A7W9PLU0"/>
<gene>
    <name evidence="1" type="ORF">BJY24_007353</name>
</gene>
<organism evidence="1 2">
    <name type="scientific">Nocardia transvalensis</name>
    <dbReference type="NCBI Taxonomy" id="37333"/>
    <lineage>
        <taxon>Bacteria</taxon>
        <taxon>Bacillati</taxon>
        <taxon>Actinomycetota</taxon>
        <taxon>Actinomycetes</taxon>
        <taxon>Mycobacteriales</taxon>
        <taxon>Nocardiaceae</taxon>
        <taxon>Nocardia</taxon>
    </lineage>
</organism>
<comment type="caution">
    <text evidence="1">The sequence shown here is derived from an EMBL/GenBank/DDBJ whole genome shotgun (WGS) entry which is preliminary data.</text>
</comment>
<sequence>MGDFDMTPDPLHGSTFVQADSHLAEHMCQVRLLELTMGRAFELRIAHRNHPPDECLVHLAVAVFLLDGE</sequence>
<evidence type="ECO:0000313" key="1">
    <source>
        <dbReference type="EMBL" id="MBB5918441.1"/>
    </source>
</evidence>